<evidence type="ECO:0000256" key="2">
    <source>
        <dbReference type="ARBA" id="ARBA00022801"/>
    </source>
</evidence>
<evidence type="ECO:0000259" key="5">
    <source>
        <dbReference type="Pfam" id="PF00149"/>
    </source>
</evidence>
<dbReference type="EMBL" id="UINC01004475">
    <property type="protein sequence ID" value="SVA14596.1"/>
    <property type="molecule type" value="Genomic_DNA"/>
</dbReference>
<accession>A0A381TEP6</accession>
<keyword evidence="1" id="KW-0479">Metal-binding</keyword>
<keyword evidence="2" id="KW-0378">Hydrolase</keyword>
<evidence type="ECO:0000313" key="6">
    <source>
        <dbReference type="EMBL" id="SVA14596.1"/>
    </source>
</evidence>
<feature type="domain" description="Calcineurin-like phosphoesterase" evidence="5">
    <location>
        <begin position="4"/>
        <end position="190"/>
    </location>
</feature>
<evidence type="ECO:0000256" key="4">
    <source>
        <dbReference type="ARBA" id="ARBA00025742"/>
    </source>
</evidence>
<evidence type="ECO:0000256" key="1">
    <source>
        <dbReference type="ARBA" id="ARBA00022723"/>
    </source>
</evidence>
<dbReference type="GO" id="GO:0046872">
    <property type="term" value="F:metal ion binding"/>
    <property type="evidence" value="ECO:0007669"/>
    <property type="project" value="UniProtKB-KW"/>
</dbReference>
<name>A0A381TEP6_9ZZZZ</name>
<keyword evidence="3" id="KW-0408">Iron</keyword>
<dbReference type="InterPro" id="IPR050884">
    <property type="entry name" value="CNP_phosphodiesterase-III"/>
</dbReference>
<dbReference type="Gene3D" id="3.60.21.10">
    <property type="match status" value="1"/>
</dbReference>
<dbReference type="InterPro" id="IPR004843">
    <property type="entry name" value="Calcineurin-like_PHP"/>
</dbReference>
<sequence>MISLVQITDLHLTENKKAKVKLWDTRSSFQRTVNYIKSNENPDFIIASGDISNDGTKKSYIAYRKGIEHFAKPVFTILGNHDNHKNFQAVFQTKLPSIKKIILSETWLIIAIDSTSINRESGSITKQQIHSLRKLIEGNKDKNLVLCLHHQPIKMGFWIDQIGLENSDQFIASITNQPNIKAVIWGHVHYESESRLESIKMLSTPSTCFQFCGNLENPDTNRPGYRKINLFKSGKLETKVIRID</sequence>
<dbReference type="Pfam" id="PF00149">
    <property type="entry name" value="Metallophos"/>
    <property type="match status" value="1"/>
</dbReference>
<reference evidence="6" key="1">
    <citation type="submission" date="2018-05" db="EMBL/GenBank/DDBJ databases">
        <authorList>
            <person name="Lanie J.A."/>
            <person name="Ng W.-L."/>
            <person name="Kazmierczak K.M."/>
            <person name="Andrzejewski T.M."/>
            <person name="Davidsen T.M."/>
            <person name="Wayne K.J."/>
            <person name="Tettelin H."/>
            <person name="Glass J.I."/>
            <person name="Rusch D."/>
            <person name="Podicherti R."/>
            <person name="Tsui H.-C.T."/>
            <person name="Winkler M.E."/>
        </authorList>
    </citation>
    <scope>NUCLEOTIDE SEQUENCE</scope>
</reference>
<dbReference type="PANTHER" id="PTHR42988">
    <property type="entry name" value="PHOSPHOHYDROLASE"/>
    <property type="match status" value="1"/>
</dbReference>
<proteinExistence type="inferred from homology"/>
<evidence type="ECO:0000256" key="3">
    <source>
        <dbReference type="ARBA" id="ARBA00023004"/>
    </source>
</evidence>
<dbReference type="AlphaFoldDB" id="A0A381TEP6"/>
<organism evidence="6">
    <name type="scientific">marine metagenome</name>
    <dbReference type="NCBI Taxonomy" id="408172"/>
    <lineage>
        <taxon>unclassified sequences</taxon>
        <taxon>metagenomes</taxon>
        <taxon>ecological metagenomes</taxon>
    </lineage>
</organism>
<comment type="similarity">
    <text evidence="4">Belongs to the cyclic nucleotide phosphodiesterase class-III family.</text>
</comment>
<protein>
    <recommendedName>
        <fullName evidence="5">Calcineurin-like phosphoesterase domain-containing protein</fullName>
    </recommendedName>
</protein>
<dbReference type="GO" id="GO:0016787">
    <property type="term" value="F:hydrolase activity"/>
    <property type="evidence" value="ECO:0007669"/>
    <property type="project" value="UniProtKB-KW"/>
</dbReference>
<gene>
    <name evidence="6" type="ORF">METZ01_LOCUS67450</name>
</gene>
<dbReference type="InterPro" id="IPR029052">
    <property type="entry name" value="Metallo-depent_PP-like"/>
</dbReference>
<dbReference type="PANTHER" id="PTHR42988:SF2">
    <property type="entry name" value="CYCLIC NUCLEOTIDE PHOSPHODIESTERASE CBUA0032-RELATED"/>
    <property type="match status" value="1"/>
</dbReference>
<dbReference type="SUPFAM" id="SSF56300">
    <property type="entry name" value="Metallo-dependent phosphatases"/>
    <property type="match status" value="1"/>
</dbReference>